<keyword evidence="5 8" id="KW-0812">Transmembrane</keyword>
<keyword evidence="11" id="KW-1185">Reference proteome</keyword>
<keyword evidence="3" id="KW-0813">Transport</keyword>
<keyword evidence="4" id="KW-1003">Cell membrane</keyword>
<keyword evidence="10" id="KW-0614">Plasmid</keyword>
<dbReference type="EMBL" id="CP058627">
    <property type="protein sequence ID" value="QLG88233.1"/>
    <property type="molecule type" value="Genomic_DNA"/>
</dbReference>
<evidence type="ECO:0000256" key="7">
    <source>
        <dbReference type="ARBA" id="ARBA00023136"/>
    </source>
</evidence>
<evidence type="ECO:0000313" key="10">
    <source>
        <dbReference type="EMBL" id="QLG90086.1"/>
    </source>
</evidence>
<evidence type="ECO:0000256" key="4">
    <source>
        <dbReference type="ARBA" id="ARBA00022475"/>
    </source>
</evidence>
<dbReference type="PANTHER" id="PTHR21716">
    <property type="entry name" value="TRANSMEMBRANE PROTEIN"/>
    <property type="match status" value="1"/>
</dbReference>
<dbReference type="KEGG" id="chiz:HQ393_17390"/>
<feature type="transmembrane region" description="Helical" evidence="8">
    <location>
        <begin position="65"/>
        <end position="84"/>
    </location>
</feature>
<dbReference type="PANTHER" id="PTHR21716:SF67">
    <property type="entry name" value="TRANSPORT PROTEIN YDIK-RELATED"/>
    <property type="match status" value="1"/>
</dbReference>
<evidence type="ECO:0000313" key="11">
    <source>
        <dbReference type="Proteomes" id="UP000509597"/>
    </source>
</evidence>
<comment type="subcellular location">
    <subcellularLocation>
        <location evidence="1">Cell membrane</location>
        <topology evidence="1">Multi-pass membrane protein</topology>
    </subcellularLocation>
</comment>
<feature type="transmembrane region" description="Helical" evidence="8">
    <location>
        <begin position="274"/>
        <end position="295"/>
    </location>
</feature>
<protein>
    <submittedName>
        <fullName evidence="10">AI-2E family transporter</fullName>
    </submittedName>
</protein>
<feature type="transmembrane region" description="Helical" evidence="8">
    <location>
        <begin position="35"/>
        <end position="53"/>
    </location>
</feature>
<dbReference type="Pfam" id="PF01594">
    <property type="entry name" value="AI-2E_transport"/>
    <property type="match status" value="1"/>
</dbReference>
<evidence type="ECO:0000256" key="6">
    <source>
        <dbReference type="ARBA" id="ARBA00022989"/>
    </source>
</evidence>
<dbReference type="AlphaFoldDB" id="A0A7H9BNY8"/>
<dbReference type="Proteomes" id="UP000509597">
    <property type="component" value="Chromosome"/>
</dbReference>
<feature type="transmembrane region" description="Helical" evidence="8">
    <location>
        <begin position="151"/>
        <end position="177"/>
    </location>
</feature>
<organism evidence="10 11">
    <name type="scientific">Chitinibacter bivalviorum</name>
    <dbReference type="NCBI Taxonomy" id="2739434"/>
    <lineage>
        <taxon>Bacteria</taxon>
        <taxon>Pseudomonadati</taxon>
        <taxon>Pseudomonadota</taxon>
        <taxon>Betaproteobacteria</taxon>
        <taxon>Neisseriales</taxon>
        <taxon>Chitinibacteraceae</taxon>
        <taxon>Chitinibacter</taxon>
    </lineage>
</organism>
<evidence type="ECO:0000256" key="5">
    <source>
        <dbReference type="ARBA" id="ARBA00022692"/>
    </source>
</evidence>
<dbReference type="KEGG" id="chiz:HQ393_08200"/>
<gene>
    <name evidence="9" type="ORF">HQ393_08200</name>
    <name evidence="10" type="ORF">HQ393_17390</name>
</gene>
<geneLocation type="plasmid" evidence="10 11">
    <name>unnamed4</name>
</geneLocation>
<feature type="transmembrane region" description="Helical" evidence="8">
    <location>
        <begin position="213"/>
        <end position="235"/>
    </location>
</feature>
<name>A0A7H9BNY8_9NEIS</name>
<dbReference type="InterPro" id="IPR002549">
    <property type="entry name" value="AI-2E-like"/>
</dbReference>
<evidence type="ECO:0000256" key="3">
    <source>
        <dbReference type="ARBA" id="ARBA00022448"/>
    </source>
</evidence>
<evidence type="ECO:0000256" key="1">
    <source>
        <dbReference type="ARBA" id="ARBA00004651"/>
    </source>
</evidence>
<evidence type="ECO:0000256" key="8">
    <source>
        <dbReference type="SAM" id="Phobius"/>
    </source>
</evidence>
<sequence length="368" mass="39630">MKLKTSDLIEPLVALGAIFLLCLTVFSIMKPFLAASLWAAILVLSTWKPYLYLVEKLNGRRALAAILMLLTLCLFILLPVIIAASDFANVGVNFINQVRSSFDAGWPALPDWLTGLPLVGEKVNEFWVGLGAHDAKTMAMIRGFIGPVTEWVIFLAGQVGGGMVMMLMSLFIAFFIYQDGEHIREWVRGLMERVAGERSTELLAVSVNSTKGVVYGFLGTAVAQALLSWIAYVIAGVPNAMSLGFASFIMALLPGGPVLLGLPAAAWLYHQGDVGWSIFLAAWMLIVVSSADNVIKPILIGKGSNLPFILILFGVLGGALAFGMLGVFIGPVLLTIFYEIARNWVLQPSSLPPEAVVGNSTDVSNIKN</sequence>
<evidence type="ECO:0000256" key="2">
    <source>
        <dbReference type="ARBA" id="ARBA00009773"/>
    </source>
</evidence>
<dbReference type="Proteomes" id="UP000509597">
    <property type="component" value="Plasmid unnamed4"/>
</dbReference>
<evidence type="ECO:0000313" key="9">
    <source>
        <dbReference type="EMBL" id="QLG88233.1"/>
    </source>
</evidence>
<feature type="transmembrane region" description="Helical" evidence="8">
    <location>
        <begin position="307"/>
        <end position="338"/>
    </location>
</feature>
<dbReference type="GO" id="GO:0005886">
    <property type="term" value="C:plasma membrane"/>
    <property type="evidence" value="ECO:0007669"/>
    <property type="project" value="UniProtKB-SubCell"/>
</dbReference>
<comment type="similarity">
    <text evidence="2">Belongs to the autoinducer-2 exporter (AI-2E) (TC 2.A.86) family.</text>
</comment>
<feature type="transmembrane region" description="Helical" evidence="8">
    <location>
        <begin position="241"/>
        <end position="262"/>
    </location>
</feature>
<dbReference type="RefSeq" id="WP_179358311.1">
    <property type="nucleotide sequence ID" value="NZ_CP058627.1"/>
</dbReference>
<keyword evidence="6 8" id="KW-1133">Transmembrane helix</keyword>
<dbReference type="EMBL" id="CP058630">
    <property type="protein sequence ID" value="QLG90086.1"/>
    <property type="molecule type" value="Genomic_DNA"/>
</dbReference>
<feature type="transmembrane region" description="Helical" evidence="8">
    <location>
        <begin position="12"/>
        <end position="29"/>
    </location>
</feature>
<reference evidence="10 11" key="1">
    <citation type="submission" date="2020-07" db="EMBL/GenBank/DDBJ databases">
        <title>Complete genome sequence of Chitinibacter sp. 2T18.</title>
        <authorList>
            <person name="Bae J.-W."/>
            <person name="Choi J.-W."/>
        </authorList>
    </citation>
    <scope>NUCLEOTIDE SEQUENCE [LARGE SCALE GENOMIC DNA]</scope>
    <source>
        <strain evidence="10 11">2T18</strain>
        <plasmid evidence="10 11">unnamed4</plasmid>
    </source>
</reference>
<accession>A0A7H9BNY8</accession>
<proteinExistence type="inferred from homology"/>
<keyword evidence="7 8" id="KW-0472">Membrane</keyword>